<evidence type="ECO:0000313" key="6">
    <source>
        <dbReference type="Proteomes" id="UP000605253"/>
    </source>
</evidence>
<dbReference type="Gene3D" id="3.40.50.2300">
    <property type="match status" value="1"/>
</dbReference>
<dbReference type="InterPro" id="IPR023485">
    <property type="entry name" value="Ptyr_pPase"/>
</dbReference>
<proteinExistence type="inferred from homology"/>
<dbReference type="PANTHER" id="PTHR47439:SF1">
    <property type="entry name" value="ACID PHOSPHATASE"/>
    <property type="match status" value="1"/>
</dbReference>
<dbReference type="CDD" id="cd16343">
    <property type="entry name" value="LMWPTP"/>
    <property type="match status" value="1"/>
</dbReference>
<keyword evidence="6" id="KW-1185">Reference proteome</keyword>
<evidence type="ECO:0000259" key="4">
    <source>
        <dbReference type="SMART" id="SM00226"/>
    </source>
</evidence>
<dbReference type="PANTHER" id="PTHR47439">
    <property type="entry name" value="LOW MOLECULAR WEIGHT PHOSPHOTYROSINE PROTEIN PHOSPHATASE-RELATED"/>
    <property type="match status" value="1"/>
</dbReference>
<reference evidence="5" key="1">
    <citation type="journal article" date="2014" name="Int. J. Syst. Evol. Microbiol.">
        <title>Complete genome sequence of Corynebacterium casei LMG S-19264T (=DSM 44701T), isolated from a smear-ripened cheese.</title>
        <authorList>
            <consortium name="US DOE Joint Genome Institute (JGI-PGF)"/>
            <person name="Walter F."/>
            <person name="Albersmeier A."/>
            <person name="Kalinowski J."/>
            <person name="Ruckert C."/>
        </authorList>
    </citation>
    <scope>NUCLEOTIDE SEQUENCE</scope>
    <source>
        <strain evidence="5">CGMCC 1.12181</strain>
    </source>
</reference>
<organism evidence="5 6">
    <name type="scientific">Marinicella pacifica</name>
    <dbReference type="NCBI Taxonomy" id="1171543"/>
    <lineage>
        <taxon>Bacteria</taxon>
        <taxon>Pseudomonadati</taxon>
        <taxon>Pseudomonadota</taxon>
        <taxon>Gammaproteobacteria</taxon>
        <taxon>Lysobacterales</taxon>
        <taxon>Marinicellaceae</taxon>
        <taxon>Marinicella</taxon>
    </lineage>
</organism>
<dbReference type="SMART" id="SM00226">
    <property type="entry name" value="LMWPc"/>
    <property type="match status" value="1"/>
</dbReference>
<dbReference type="SUPFAM" id="SSF52788">
    <property type="entry name" value="Phosphotyrosine protein phosphatases I"/>
    <property type="match status" value="1"/>
</dbReference>
<comment type="caution">
    <text evidence="5">The sequence shown here is derived from an EMBL/GenBank/DDBJ whole genome shotgun (WGS) entry which is preliminary data.</text>
</comment>
<dbReference type="PRINTS" id="PR00719">
    <property type="entry name" value="LMWPTPASE"/>
</dbReference>
<sequence>MGNICRSPSAEAIFSQLIKDAGLTDQFVIDSAGTHAYHVGHAPDKRSVAAAGNRGIDMNHLRARQVELSDFTQYDRLIVMDLANLHELKKRFPDQSHDKVSLMMSYAEKRFETEVPDPYYGGEDGFERVLDLLQDAAQGLLDDIHSGDNQV</sequence>
<evidence type="ECO:0000313" key="5">
    <source>
        <dbReference type="EMBL" id="GGF91167.1"/>
    </source>
</evidence>
<dbReference type="InterPro" id="IPR052995">
    <property type="entry name" value="LMW-PTP"/>
</dbReference>
<name>A0A917CJX5_9GAMM</name>
<evidence type="ECO:0000256" key="3">
    <source>
        <dbReference type="PIRSR" id="PIRSR617867-1"/>
    </source>
</evidence>
<evidence type="ECO:0000256" key="1">
    <source>
        <dbReference type="ARBA" id="ARBA00011063"/>
    </source>
</evidence>
<keyword evidence="2" id="KW-0378">Hydrolase</keyword>
<dbReference type="InterPro" id="IPR036196">
    <property type="entry name" value="Ptyr_pPase_sf"/>
</dbReference>
<feature type="active site" evidence="3">
    <location>
        <position position="6"/>
    </location>
</feature>
<comment type="similarity">
    <text evidence="1">Belongs to the low molecular weight phosphotyrosine protein phosphatase family.</text>
</comment>
<dbReference type="InterPro" id="IPR017867">
    <property type="entry name" value="Tyr_phospatase_low_mol_wt"/>
</dbReference>
<feature type="active site" description="Proton donor" evidence="3">
    <location>
        <position position="117"/>
    </location>
</feature>
<dbReference type="EMBL" id="BMEO01000003">
    <property type="protein sequence ID" value="GGF91167.1"/>
    <property type="molecule type" value="Genomic_DNA"/>
</dbReference>
<accession>A0A917CJX5</accession>
<protein>
    <submittedName>
        <fullName evidence="5">Phosphotyrosine protein phosphatase</fullName>
    </submittedName>
</protein>
<dbReference type="GO" id="GO:0004725">
    <property type="term" value="F:protein tyrosine phosphatase activity"/>
    <property type="evidence" value="ECO:0007669"/>
    <property type="project" value="InterPro"/>
</dbReference>
<dbReference type="Proteomes" id="UP000605253">
    <property type="component" value="Unassembled WGS sequence"/>
</dbReference>
<dbReference type="AlphaFoldDB" id="A0A917CJX5"/>
<dbReference type="Pfam" id="PF01451">
    <property type="entry name" value="LMWPc"/>
    <property type="match status" value="1"/>
</dbReference>
<feature type="domain" description="Phosphotyrosine protein phosphatase I" evidence="4">
    <location>
        <begin position="2"/>
        <end position="143"/>
    </location>
</feature>
<evidence type="ECO:0000256" key="2">
    <source>
        <dbReference type="ARBA" id="ARBA00022801"/>
    </source>
</evidence>
<gene>
    <name evidence="5" type="primary">ptpA</name>
    <name evidence="5" type="ORF">GCM10011365_10460</name>
</gene>
<reference evidence="5" key="2">
    <citation type="submission" date="2020-09" db="EMBL/GenBank/DDBJ databases">
        <authorList>
            <person name="Sun Q."/>
            <person name="Zhou Y."/>
        </authorList>
    </citation>
    <scope>NUCLEOTIDE SEQUENCE</scope>
    <source>
        <strain evidence="5">CGMCC 1.12181</strain>
    </source>
</reference>